<dbReference type="STRING" id="121290.APY04_3346"/>
<proteinExistence type="predicted"/>
<protein>
    <submittedName>
        <fullName evidence="1">Uncharacterized protein</fullName>
    </submittedName>
</protein>
<organism evidence="1 2">
    <name type="scientific">Hyphomicrobium sulfonivorans</name>
    <dbReference type="NCBI Taxonomy" id="121290"/>
    <lineage>
        <taxon>Bacteria</taxon>
        <taxon>Pseudomonadati</taxon>
        <taxon>Pseudomonadota</taxon>
        <taxon>Alphaproteobacteria</taxon>
        <taxon>Hyphomicrobiales</taxon>
        <taxon>Hyphomicrobiaceae</taxon>
        <taxon>Hyphomicrobium</taxon>
    </lineage>
</organism>
<evidence type="ECO:0000313" key="1">
    <source>
        <dbReference type="EMBL" id="KWT64334.1"/>
    </source>
</evidence>
<gene>
    <name evidence="1" type="ORF">APY04_3346</name>
</gene>
<reference evidence="1 2" key="1">
    <citation type="submission" date="2015-10" db="EMBL/GenBank/DDBJ databases">
        <title>Transcriptomic analysis of a linuron degrading triple-species bacterial consortium.</title>
        <authorList>
            <person name="Albers P."/>
        </authorList>
    </citation>
    <scope>NUCLEOTIDE SEQUENCE [LARGE SCALE GENOMIC DNA]</scope>
    <source>
        <strain evidence="1 2">WDL6</strain>
    </source>
</reference>
<dbReference type="EMBL" id="LMTR01000093">
    <property type="protein sequence ID" value="KWT64334.1"/>
    <property type="molecule type" value="Genomic_DNA"/>
</dbReference>
<dbReference type="AlphaFoldDB" id="A0A120CTB3"/>
<accession>A0A120CTB3</accession>
<comment type="caution">
    <text evidence="1">The sequence shown here is derived from an EMBL/GenBank/DDBJ whole genome shotgun (WGS) entry which is preliminary data.</text>
</comment>
<dbReference type="Proteomes" id="UP000059074">
    <property type="component" value="Unassembled WGS sequence"/>
</dbReference>
<dbReference type="PATRIC" id="fig|121290.4.peg.779"/>
<name>A0A120CTB3_HYPSL</name>
<evidence type="ECO:0000313" key="2">
    <source>
        <dbReference type="Proteomes" id="UP000059074"/>
    </source>
</evidence>
<keyword evidence="2" id="KW-1185">Reference proteome</keyword>
<sequence length="65" mass="7524">MMAPKDVRHSLLATLVGLVLFKKGIRDLVQRGRTDAFAILQRLEHEFKAIRLKLSIVQLSKQLRR</sequence>